<feature type="compositionally biased region" description="Acidic residues" evidence="1">
    <location>
        <begin position="94"/>
        <end position="119"/>
    </location>
</feature>
<dbReference type="Proteomes" id="UP000008207">
    <property type="component" value="Chromosome"/>
</dbReference>
<gene>
    <name evidence="2" type="ordered locus">Mnod_0562</name>
</gene>
<reference evidence="2 3" key="1">
    <citation type="submission" date="2009-01" db="EMBL/GenBank/DDBJ databases">
        <title>Complete sequence of chromosome of Methylobacterium nodulans ORS 2060.</title>
        <authorList>
            <consortium name="US DOE Joint Genome Institute"/>
            <person name="Lucas S."/>
            <person name="Copeland A."/>
            <person name="Lapidus A."/>
            <person name="Glavina del Rio T."/>
            <person name="Dalin E."/>
            <person name="Tice H."/>
            <person name="Bruce D."/>
            <person name="Goodwin L."/>
            <person name="Pitluck S."/>
            <person name="Sims D."/>
            <person name="Brettin T."/>
            <person name="Detter J.C."/>
            <person name="Han C."/>
            <person name="Larimer F."/>
            <person name="Land M."/>
            <person name="Hauser L."/>
            <person name="Kyrpides N."/>
            <person name="Ivanova N."/>
            <person name="Marx C.J."/>
            <person name="Richardson P."/>
        </authorList>
    </citation>
    <scope>NUCLEOTIDE SEQUENCE [LARGE SCALE GENOMIC DNA]</scope>
    <source>
        <strain evidence="3">LMG 21967 / CNCM I-2342 / ORS 2060</strain>
    </source>
</reference>
<feature type="region of interest" description="Disordered" evidence="1">
    <location>
        <begin position="85"/>
        <end position="119"/>
    </location>
</feature>
<sequence length="119" mass="13118">MSIDRRLLARARAPLSVQYRYCCRRLIEDAIEALITCLDEADGDPDLEDEGDDEPSLGSPERTAEFGVTVIDGDRYHILSTSQIRWGDGGTMDCEVEDEHDEDGGDAEPDGDEHDDGSS</sequence>
<dbReference type="KEGG" id="mno:Mnod_0562"/>
<dbReference type="AlphaFoldDB" id="B8IDM7"/>
<name>B8IDM7_METNO</name>
<organism evidence="2 3">
    <name type="scientific">Methylobacterium nodulans (strain LMG 21967 / CNCM I-2342 / ORS 2060)</name>
    <dbReference type="NCBI Taxonomy" id="460265"/>
    <lineage>
        <taxon>Bacteria</taxon>
        <taxon>Pseudomonadati</taxon>
        <taxon>Pseudomonadota</taxon>
        <taxon>Alphaproteobacteria</taxon>
        <taxon>Hyphomicrobiales</taxon>
        <taxon>Methylobacteriaceae</taxon>
        <taxon>Methylobacterium</taxon>
    </lineage>
</organism>
<evidence type="ECO:0000313" key="2">
    <source>
        <dbReference type="EMBL" id="ACL55599.1"/>
    </source>
</evidence>
<feature type="compositionally biased region" description="Acidic residues" evidence="1">
    <location>
        <begin position="41"/>
        <end position="55"/>
    </location>
</feature>
<dbReference type="EMBL" id="CP001349">
    <property type="protein sequence ID" value="ACL55599.1"/>
    <property type="molecule type" value="Genomic_DNA"/>
</dbReference>
<protein>
    <submittedName>
        <fullName evidence="2">Uncharacterized protein</fullName>
    </submittedName>
</protein>
<proteinExistence type="predicted"/>
<accession>B8IDM7</accession>
<keyword evidence="3" id="KW-1185">Reference proteome</keyword>
<dbReference type="HOGENOM" id="CLU_166777_0_0_5"/>
<feature type="region of interest" description="Disordered" evidence="1">
    <location>
        <begin position="41"/>
        <end position="65"/>
    </location>
</feature>
<evidence type="ECO:0000256" key="1">
    <source>
        <dbReference type="SAM" id="MobiDB-lite"/>
    </source>
</evidence>
<evidence type="ECO:0000313" key="3">
    <source>
        <dbReference type="Proteomes" id="UP000008207"/>
    </source>
</evidence>